<dbReference type="KEGG" id="hrr:HZS55_05225"/>
<keyword evidence="3 5" id="KW-1133">Transmembrane helix</keyword>
<dbReference type="Pfam" id="PF02163">
    <property type="entry name" value="Peptidase_M50"/>
    <property type="match status" value="1"/>
</dbReference>
<dbReference type="GO" id="GO:0004222">
    <property type="term" value="F:metalloendopeptidase activity"/>
    <property type="evidence" value="ECO:0007669"/>
    <property type="project" value="InterPro"/>
</dbReference>
<dbReference type="PANTHER" id="PTHR13325">
    <property type="entry name" value="PROTEASE M50 MEMBRANE-BOUND TRANSCRIPTION FACTOR SITE 2 PROTEASE"/>
    <property type="match status" value="1"/>
</dbReference>
<feature type="transmembrane region" description="Helical" evidence="5">
    <location>
        <begin position="565"/>
        <end position="586"/>
    </location>
</feature>
<dbReference type="SUPFAM" id="SSF50156">
    <property type="entry name" value="PDZ domain-like"/>
    <property type="match status" value="1"/>
</dbReference>
<gene>
    <name evidence="7" type="ORF">HZS55_05225</name>
</gene>
<dbReference type="EMBL" id="CP058910">
    <property type="protein sequence ID" value="QLH76741.1"/>
    <property type="molecule type" value="Genomic_DNA"/>
</dbReference>
<dbReference type="GO" id="GO:0005737">
    <property type="term" value="C:cytoplasm"/>
    <property type="evidence" value="ECO:0007669"/>
    <property type="project" value="TreeGrafter"/>
</dbReference>
<accession>A0A7D5P1J2</accession>
<evidence type="ECO:0000256" key="2">
    <source>
        <dbReference type="ARBA" id="ARBA00022692"/>
    </source>
</evidence>
<dbReference type="InterPro" id="IPR036034">
    <property type="entry name" value="PDZ_sf"/>
</dbReference>
<comment type="subcellular location">
    <subcellularLocation>
        <location evidence="1">Endomembrane system</location>
        <topology evidence="1">Multi-pass membrane protein</topology>
    </subcellularLocation>
</comment>
<keyword evidence="8" id="KW-1185">Reference proteome</keyword>
<dbReference type="RefSeq" id="WP_179910676.1">
    <property type="nucleotide sequence ID" value="NZ_CP058910.1"/>
</dbReference>
<protein>
    <submittedName>
        <fullName evidence="7">Site-2 protease family protein</fullName>
    </submittedName>
</protein>
<feature type="domain" description="PDZ" evidence="6">
    <location>
        <begin position="204"/>
        <end position="272"/>
    </location>
</feature>
<keyword evidence="4 5" id="KW-0472">Membrane</keyword>
<evidence type="ECO:0000256" key="3">
    <source>
        <dbReference type="ARBA" id="ARBA00022989"/>
    </source>
</evidence>
<dbReference type="GO" id="GO:0031293">
    <property type="term" value="P:membrane protein intracellular domain proteolysis"/>
    <property type="evidence" value="ECO:0007669"/>
    <property type="project" value="TreeGrafter"/>
</dbReference>
<feature type="transmembrane region" description="Helical" evidence="5">
    <location>
        <begin position="469"/>
        <end position="488"/>
    </location>
</feature>
<keyword evidence="2 5" id="KW-0812">Transmembrane</keyword>
<dbReference type="InterPro" id="IPR001478">
    <property type="entry name" value="PDZ"/>
</dbReference>
<dbReference type="GO" id="GO:0016020">
    <property type="term" value="C:membrane"/>
    <property type="evidence" value="ECO:0007669"/>
    <property type="project" value="InterPro"/>
</dbReference>
<keyword evidence="7" id="KW-0645">Protease</keyword>
<evidence type="ECO:0000256" key="1">
    <source>
        <dbReference type="ARBA" id="ARBA00004127"/>
    </source>
</evidence>
<dbReference type="PANTHER" id="PTHR13325:SF3">
    <property type="entry name" value="MEMBRANE-BOUND TRANSCRIPTION FACTOR SITE-2 PROTEASE"/>
    <property type="match status" value="1"/>
</dbReference>
<evidence type="ECO:0000313" key="7">
    <source>
        <dbReference type="EMBL" id="QLH76741.1"/>
    </source>
</evidence>
<proteinExistence type="predicted"/>
<dbReference type="AlphaFoldDB" id="A0A7D5P1J2"/>
<sequence length="592" mass="61884">MVSPLYWVLAAIVVFTAGTMALQARGKLPDSVRVSGPILTLHTLRGRQFLTWLATPKRLWRAWGNFGVGMALVTMVGMFVAVFNAGWQAMQQPEAQPVQNPQNVLVIPGVNDFLPPAAAPEIVLGLLIGLVVHEGGHGLLCRVEDIDIDSMGLAFFSFIPVGAFVEPDEESRLRANRGGQTRMFAAGVTNNFLVAFVGFLLLFGPVSGAIATAAGVPVGNAAAGSAADEAGLEYGDLVTEVEDEAIANVSEFEARLAAIEGRSVDLTLKSGETTTLERKLALVRSVPSVTDGIEPNQDNATIVEAVNGTAVYTERGFAEAMAGRGTATLETSRGTTTFPVGAYGLAVENGPLANASVPADGTDVIVRSVAGERTPNASAYGDAVGGLEPGETVEVRASVGGESDTYDVTAGWDGPGDALGLRTQQGFSGIAVTDAGIDVYPAAQFLAYLGGFSGDWGGLFSGQFLQQMFVVLLLPFLSTLGLGFGYNFAGFVPDVANFYTVAGPLEPLGGGVFMIANILFWTAWVNLNLGVFNCVPTFPLDGGHILRASAESLVARLPVEDGRRATTAVTASISLLMIAGLFLMLFGPQLLN</sequence>
<dbReference type="Gene3D" id="2.30.42.10">
    <property type="match status" value="1"/>
</dbReference>
<evidence type="ECO:0000256" key="5">
    <source>
        <dbReference type="SAM" id="Phobius"/>
    </source>
</evidence>
<dbReference type="Proteomes" id="UP000509667">
    <property type="component" value="Chromosome"/>
</dbReference>
<name>A0A7D5P1J2_9EURY</name>
<dbReference type="InterPro" id="IPR001193">
    <property type="entry name" value="MBTPS2"/>
</dbReference>
<dbReference type="OrthoDB" id="15212at2157"/>
<dbReference type="GeneID" id="56077242"/>
<evidence type="ECO:0000256" key="4">
    <source>
        <dbReference type="ARBA" id="ARBA00023136"/>
    </source>
</evidence>
<dbReference type="CDD" id="cd06159">
    <property type="entry name" value="S2P-M50_PDZ_Arch"/>
    <property type="match status" value="1"/>
</dbReference>
<feature type="transmembrane region" description="Helical" evidence="5">
    <location>
        <begin position="183"/>
        <end position="203"/>
    </location>
</feature>
<dbReference type="InterPro" id="IPR008915">
    <property type="entry name" value="Peptidase_M50"/>
</dbReference>
<feature type="transmembrane region" description="Helical" evidence="5">
    <location>
        <begin position="66"/>
        <end position="87"/>
    </location>
</feature>
<evidence type="ECO:0000259" key="6">
    <source>
        <dbReference type="SMART" id="SM00228"/>
    </source>
</evidence>
<dbReference type="SMART" id="SM00228">
    <property type="entry name" value="PDZ"/>
    <property type="match status" value="1"/>
</dbReference>
<feature type="transmembrane region" description="Helical" evidence="5">
    <location>
        <begin position="6"/>
        <end position="24"/>
    </location>
</feature>
<organism evidence="7 8">
    <name type="scientific">Halosimplex rubrum</name>
    <dbReference type="NCBI Taxonomy" id="869889"/>
    <lineage>
        <taxon>Archaea</taxon>
        <taxon>Methanobacteriati</taxon>
        <taxon>Methanobacteriota</taxon>
        <taxon>Stenosarchaea group</taxon>
        <taxon>Halobacteria</taxon>
        <taxon>Halobacteriales</taxon>
        <taxon>Haloarculaceae</taxon>
        <taxon>Halosimplex</taxon>
    </lineage>
</organism>
<dbReference type="GO" id="GO:0012505">
    <property type="term" value="C:endomembrane system"/>
    <property type="evidence" value="ECO:0007669"/>
    <property type="project" value="UniProtKB-SubCell"/>
</dbReference>
<evidence type="ECO:0000313" key="8">
    <source>
        <dbReference type="Proteomes" id="UP000509667"/>
    </source>
</evidence>
<reference evidence="7 8" key="1">
    <citation type="submission" date="2020-07" db="EMBL/GenBank/DDBJ databases">
        <title>Halosimplex pelagicum sp. nov. and Halosimplex rubrum sp. nov., isolated from salted brown alga Laminaria, and emended description of the genus Halosimplex.</title>
        <authorList>
            <person name="Cui H."/>
        </authorList>
    </citation>
    <scope>NUCLEOTIDE SEQUENCE [LARGE SCALE GENOMIC DNA]</scope>
    <source>
        <strain evidence="7 8">R27</strain>
    </source>
</reference>
<keyword evidence="7" id="KW-0378">Hydrolase</keyword>
<feature type="transmembrane region" description="Helical" evidence="5">
    <location>
        <begin position="508"/>
        <end position="527"/>
    </location>
</feature>